<keyword evidence="1" id="KW-0472">Membrane</keyword>
<evidence type="ECO:0000256" key="1">
    <source>
        <dbReference type="SAM" id="Phobius"/>
    </source>
</evidence>
<organism evidence="3 4">
    <name type="scientific">Caldiarchaeum subterraneum</name>
    <dbReference type="NCBI Taxonomy" id="311458"/>
    <lineage>
        <taxon>Archaea</taxon>
        <taxon>Nitrososphaerota</taxon>
        <taxon>Candidatus Caldarchaeales</taxon>
        <taxon>Candidatus Caldarchaeaceae</taxon>
        <taxon>Candidatus Caldarchaeum</taxon>
    </lineage>
</organism>
<protein>
    <submittedName>
        <fullName evidence="3">DUF1775 domain-containing protein</fullName>
    </submittedName>
</protein>
<gene>
    <name evidence="3" type="ORF">EYH45_03200</name>
</gene>
<proteinExistence type="predicted"/>
<dbReference type="Proteomes" id="UP000608579">
    <property type="component" value="Unassembled WGS sequence"/>
</dbReference>
<comment type="caution">
    <text evidence="3">The sequence shown here is derived from an EMBL/GenBank/DDBJ whole genome shotgun (WGS) entry which is preliminary data.</text>
</comment>
<keyword evidence="1" id="KW-0812">Transmembrane</keyword>
<sequence>MICRASLTLMLVVLCVLLIPPANAHAIIMPNESNAGEEQEYTVTVVGEREKHTVKVEILIPDGFELIEAAYVKGWEARQEVDGELTSVAWVGELGVDESVKLKLKLRNPDREGVYRFTVIQTYSDGEEVRWDFPGTWVRIKTPSIQELIMKNLIYIVAAVVAAAVSSAVLLRRR</sequence>
<dbReference type="InterPro" id="IPR012533">
    <property type="entry name" value="YcnI-copper_dom"/>
</dbReference>
<evidence type="ECO:0000259" key="2">
    <source>
        <dbReference type="Pfam" id="PF07987"/>
    </source>
</evidence>
<feature type="domain" description="YncI copper-binding" evidence="2">
    <location>
        <begin position="25"/>
        <end position="132"/>
    </location>
</feature>
<dbReference type="InterPro" id="IPR038507">
    <property type="entry name" value="YcnI-like_sf"/>
</dbReference>
<accession>A0A833EAB6</accession>
<reference evidence="3" key="1">
    <citation type="journal article" date="2020" name="ISME J.">
        <title>Gammaproteobacteria mediating utilization of methyl-, sulfur- and petroleum organic compounds in deep ocean hydrothermal plumes.</title>
        <authorList>
            <person name="Zhou Z."/>
            <person name="Liu Y."/>
            <person name="Pan J."/>
            <person name="Cron B.R."/>
            <person name="Toner B.M."/>
            <person name="Anantharaman K."/>
            <person name="Breier J.A."/>
            <person name="Dick G.J."/>
            <person name="Li M."/>
        </authorList>
    </citation>
    <scope>NUCLEOTIDE SEQUENCE</scope>
    <source>
        <strain evidence="3">SZUA-1515</strain>
    </source>
</reference>
<evidence type="ECO:0000313" key="3">
    <source>
        <dbReference type="EMBL" id="HIQ29550.1"/>
    </source>
</evidence>
<feature type="transmembrane region" description="Helical" evidence="1">
    <location>
        <begin position="153"/>
        <end position="171"/>
    </location>
</feature>
<keyword evidence="1" id="KW-1133">Transmembrane helix</keyword>
<name>A0A833EAB6_CALS0</name>
<dbReference type="Pfam" id="PF07987">
    <property type="entry name" value="DUF1775"/>
    <property type="match status" value="1"/>
</dbReference>
<dbReference type="EMBL" id="DQVM01000062">
    <property type="protein sequence ID" value="HIQ29550.1"/>
    <property type="molecule type" value="Genomic_DNA"/>
</dbReference>
<dbReference type="Gene3D" id="2.60.40.2230">
    <property type="entry name" value="Uncharacterised protein YcnI-like PF07987, DUF1775"/>
    <property type="match status" value="1"/>
</dbReference>
<dbReference type="AlphaFoldDB" id="A0A833EAB6"/>
<evidence type="ECO:0000313" key="4">
    <source>
        <dbReference type="Proteomes" id="UP000608579"/>
    </source>
</evidence>